<comment type="caution">
    <text evidence="1">The sequence shown here is derived from an EMBL/GenBank/DDBJ whole genome shotgun (WGS) entry which is preliminary data.</text>
</comment>
<dbReference type="Proteomes" id="UP000324222">
    <property type="component" value="Unassembled WGS sequence"/>
</dbReference>
<organism evidence="1 2">
    <name type="scientific">Portunus trituberculatus</name>
    <name type="common">Swimming crab</name>
    <name type="synonym">Neptunus trituberculatus</name>
    <dbReference type="NCBI Taxonomy" id="210409"/>
    <lineage>
        <taxon>Eukaryota</taxon>
        <taxon>Metazoa</taxon>
        <taxon>Ecdysozoa</taxon>
        <taxon>Arthropoda</taxon>
        <taxon>Crustacea</taxon>
        <taxon>Multicrustacea</taxon>
        <taxon>Malacostraca</taxon>
        <taxon>Eumalacostraca</taxon>
        <taxon>Eucarida</taxon>
        <taxon>Decapoda</taxon>
        <taxon>Pleocyemata</taxon>
        <taxon>Brachyura</taxon>
        <taxon>Eubrachyura</taxon>
        <taxon>Portunoidea</taxon>
        <taxon>Portunidae</taxon>
        <taxon>Portuninae</taxon>
        <taxon>Portunus</taxon>
    </lineage>
</organism>
<reference evidence="1 2" key="1">
    <citation type="submission" date="2019-05" db="EMBL/GenBank/DDBJ databases">
        <title>Another draft genome of Portunus trituberculatus and its Hox gene families provides insights of decapod evolution.</title>
        <authorList>
            <person name="Jeong J.-H."/>
            <person name="Song I."/>
            <person name="Kim S."/>
            <person name="Choi T."/>
            <person name="Kim D."/>
            <person name="Ryu S."/>
            <person name="Kim W."/>
        </authorList>
    </citation>
    <scope>NUCLEOTIDE SEQUENCE [LARGE SCALE GENOMIC DNA]</scope>
    <source>
        <tissue evidence="1">Muscle</tissue>
    </source>
</reference>
<evidence type="ECO:0000313" key="1">
    <source>
        <dbReference type="EMBL" id="MPC26039.1"/>
    </source>
</evidence>
<accession>A0A5B7DY48</accession>
<protein>
    <submittedName>
        <fullName evidence="1">Uncharacterized protein</fullName>
    </submittedName>
</protein>
<keyword evidence="2" id="KW-1185">Reference proteome</keyword>
<dbReference type="AlphaFoldDB" id="A0A5B7DY48"/>
<proteinExistence type="predicted"/>
<name>A0A5B7DY48_PORTR</name>
<sequence length="95" mass="10208">MLRQTFLAKVTLCGSADGAVGSVEQTKKSYSEMRSTATFTIRTAITTTTIKATSIIATFDSSSHVNGSGNAYRYAVLAAGRPQPLDDHSRHSRHC</sequence>
<dbReference type="EMBL" id="VSRR010001547">
    <property type="protein sequence ID" value="MPC26039.1"/>
    <property type="molecule type" value="Genomic_DNA"/>
</dbReference>
<evidence type="ECO:0000313" key="2">
    <source>
        <dbReference type="Proteomes" id="UP000324222"/>
    </source>
</evidence>
<gene>
    <name evidence="1" type="ORF">E2C01_019167</name>
</gene>